<dbReference type="AlphaFoldDB" id="A0A9P7FNR1"/>
<accession>A0A9P7FNR1</accession>
<sequence>MHPSLRVFSSRAHQPLIRFLGKRTYPSTPSAPHAHPAAPAELKNHFADFVKKFEASGKSSSLSTLSTGALSEFWEAPERLWKQDIAEAEIEAILTGGASLH</sequence>
<dbReference type="EMBL" id="JABCKI010006123">
    <property type="protein sequence ID" value="KAG5635318.1"/>
    <property type="molecule type" value="Genomic_DNA"/>
</dbReference>
<keyword evidence="2" id="KW-0496">Mitochondrion</keyword>
<comment type="similarity">
    <text evidence="3">Belongs to the alpha-ketoglutarate dehydrogenase component 4 family.</text>
</comment>
<reference evidence="4" key="2">
    <citation type="submission" date="2021-10" db="EMBL/GenBank/DDBJ databases">
        <title>Phylogenomics reveals ancestral predisposition of the termite-cultivated fungus Termitomyces towards a domesticated lifestyle.</title>
        <authorList>
            <person name="Auxier B."/>
            <person name="Grum-Grzhimaylo A."/>
            <person name="Cardenas M.E."/>
            <person name="Lodge J.D."/>
            <person name="Laessoe T."/>
            <person name="Pedersen O."/>
            <person name="Smith M.E."/>
            <person name="Kuyper T.W."/>
            <person name="Franco-Molano E.A."/>
            <person name="Baroni T.J."/>
            <person name="Aanen D.K."/>
        </authorList>
    </citation>
    <scope>NUCLEOTIDE SEQUENCE</scope>
    <source>
        <strain evidence="4">D49</strain>
    </source>
</reference>
<organism evidence="4 5">
    <name type="scientific">Sphagnurus paluster</name>
    <dbReference type="NCBI Taxonomy" id="117069"/>
    <lineage>
        <taxon>Eukaryota</taxon>
        <taxon>Fungi</taxon>
        <taxon>Dikarya</taxon>
        <taxon>Basidiomycota</taxon>
        <taxon>Agaricomycotina</taxon>
        <taxon>Agaricomycetes</taxon>
        <taxon>Agaricomycetidae</taxon>
        <taxon>Agaricales</taxon>
        <taxon>Tricholomatineae</taxon>
        <taxon>Lyophyllaceae</taxon>
        <taxon>Sphagnurus</taxon>
    </lineage>
</organism>
<dbReference type="Proteomes" id="UP000717328">
    <property type="component" value="Unassembled WGS sequence"/>
</dbReference>
<comment type="caution">
    <text evidence="4">The sequence shown here is derived from an EMBL/GenBank/DDBJ whole genome shotgun (WGS) entry which is preliminary data.</text>
</comment>
<protein>
    <submittedName>
        <fullName evidence="4">Uncharacterized protein</fullName>
    </submittedName>
</protein>
<proteinExistence type="inferred from homology"/>
<evidence type="ECO:0000256" key="3">
    <source>
        <dbReference type="ARBA" id="ARBA00043970"/>
    </source>
</evidence>
<dbReference type="GO" id="GO:0006103">
    <property type="term" value="P:2-oxoglutarate metabolic process"/>
    <property type="evidence" value="ECO:0007669"/>
    <property type="project" value="InterPro"/>
</dbReference>
<reference evidence="4" key="1">
    <citation type="submission" date="2021-02" db="EMBL/GenBank/DDBJ databases">
        <authorList>
            <person name="Nieuwenhuis M."/>
            <person name="Van De Peppel L.J.J."/>
        </authorList>
    </citation>
    <scope>NUCLEOTIDE SEQUENCE</scope>
    <source>
        <strain evidence="4">D49</strain>
    </source>
</reference>
<dbReference type="InterPro" id="IPR020373">
    <property type="entry name" value="Kgd4/YMR-31"/>
</dbReference>
<name>A0A9P7FNR1_9AGAR</name>
<evidence type="ECO:0000313" key="5">
    <source>
        <dbReference type="Proteomes" id="UP000717328"/>
    </source>
</evidence>
<keyword evidence="5" id="KW-1185">Reference proteome</keyword>
<evidence type="ECO:0000313" key="4">
    <source>
        <dbReference type="EMBL" id="KAG5635318.1"/>
    </source>
</evidence>
<dbReference type="GO" id="GO:0005739">
    <property type="term" value="C:mitochondrion"/>
    <property type="evidence" value="ECO:0007669"/>
    <property type="project" value="UniProtKB-SubCell"/>
</dbReference>
<dbReference type="OrthoDB" id="2116030at2759"/>
<evidence type="ECO:0000256" key="2">
    <source>
        <dbReference type="ARBA" id="ARBA00023128"/>
    </source>
</evidence>
<dbReference type="Pfam" id="PF10937">
    <property type="entry name" value="Kgd4-YMR31"/>
    <property type="match status" value="2"/>
</dbReference>
<evidence type="ECO:0000256" key="1">
    <source>
        <dbReference type="ARBA" id="ARBA00004173"/>
    </source>
</evidence>
<comment type="subcellular location">
    <subcellularLocation>
        <location evidence="1">Mitochondrion</location>
    </subcellularLocation>
</comment>
<gene>
    <name evidence="4" type="ORF">H0H81_011731</name>
</gene>